<keyword evidence="9" id="KW-1185">Reference proteome</keyword>
<dbReference type="GO" id="GO:0000105">
    <property type="term" value="P:L-histidine biosynthetic process"/>
    <property type="evidence" value="ECO:0007669"/>
    <property type="project" value="UniProtKB-UniRule"/>
</dbReference>
<dbReference type="InterPro" id="IPR000807">
    <property type="entry name" value="ImidazoleglycerolP_deHydtase"/>
</dbReference>
<dbReference type="Pfam" id="PF00475">
    <property type="entry name" value="IGPD"/>
    <property type="match status" value="1"/>
</dbReference>
<dbReference type="KEGG" id="crs:FQB35_05750"/>
<protein>
    <recommendedName>
        <fullName evidence="2 6">Imidazoleglycerol-phosphate dehydratase</fullName>
        <shortName evidence="6">IGPD</shortName>
        <ecNumber evidence="6 7">4.2.1.19</ecNumber>
    </recommendedName>
</protein>
<evidence type="ECO:0000256" key="2">
    <source>
        <dbReference type="ARBA" id="ARBA00016664"/>
    </source>
</evidence>
<accession>A0A5C0SD98</accession>
<evidence type="ECO:0000256" key="4">
    <source>
        <dbReference type="ARBA" id="ARBA00023102"/>
    </source>
</evidence>
<evidence type="ECO:0000256" key="6">
    <source>
        <dbReference type="HAMAP-Rule" id="MF_00076"/>
    </source>
</evidence>
<dbReference type="SUPFAM" id="SSF54211">
    <property type="entry name" value="Ribosomal protein S5 domain 2-like"/>
    <property type="match status" value="2"/>
</dbReference>
<dbReference type="PANTHER" id="PTHR23133">
    <property type="entry name" value="IMIDAZOLEGLYCEROL-PHOSPHATE DEHYDRATASE HIS7"/>
    <property type="match status" value="1"/>
</dbReference>
<name>A0A5C0SD98_CRATE</name>
<dbReference type="NCBIfam" id="NF002111">
    <property type="entry name" value="PRK00951.2-1"/>
    <property type="match status" value="1"/>
</dbReference>
<dbReference type="EMBL" id="CP042243">
    <property type="protein sequence ID" value="QEK11912.1"/>
    <property type="molecule type" value="Genomic_DNA"/>
</dbReference>
<dbReference type="InterPro" id="IPR020568">
    <property type="entry name" value="Ribosomal_Su5_D2-typ_SF"/>
</dbReference>
<sequence length="194" mass="21910">MRKAEIKRKTKETDILLLLNLDGKGNAEIDTGIGFFNHMLDLMCKHGFLDIKLKCIGDIDVDNHHTVEDIGIVLGKGLKQAIKDKKGITRYATVFTPMDEALSMVSVDFSGRSYLHFGVNFEREYVGKFETELVEEFFRAFVNNAEITLHINLQYGKNTHHIVESIFKGLGRAIDKATMVLDRIDGVLSTKGYL</sequence>
<gene>
    <name evidence="6 8" type="primary">hisB</name>
    <name evidence="8" type="ORF">FQB35_05750</name>
</gene>
<organism evidence="8 9">
    <name type="scientific">Crassaminicella thermophila</name>
    <dbReference type="NCBI Taxonomy" id="2599308"/>
    <lineage>
        <taxon>Bacteria</taxon>
        <taxon>Bacillati</taxon>
        <taxon>Bacillota</taxon>
        <taxon>Clostridia</taxon>
        <taxon>Eubacteriales</taxon>
        <taxon>Clostridiaceae</taxon>
        <taxon>Crassaminicella</taxon>
    </lineage>
</organism>
<keyword evidence="5 6" id="KW-0456">Lyase</keyword>
<dbReference type="InterPro" id="IPR020565">
    <property type="entry name" value="ImidazoleglycerP_deHydtase_CS"/>
</dbReference>
<keyword evidence="3 6" id="KW-0028">Amino-acid biosynthesis</keyword>
<dbReference type="NCBIfam" id="NF002114">
    <property type="entry name" value="PRK00951.2-4"/>
    <property type="match status" value="1"/>
</dbReference>
<dbReference type="EC" id="4.2.1.19" evidence="6 7"/>
<dbReference type="AlphaFoldDB" id="A0A5C0SD98"/>
<comment type="subcellular location">
    <subcellularLocation>
        <location evidence="6 7">Cytoplasm</location>
    </subcellularLocation>
</comment>
<evidence type="ECO:0000256" key="7">
    <source>
        <dbReference type="RuleBase" id="RU000599"/>
    </source>
</evidence>
<reference evidence="8 9" key="1">
    <citation type="submission" date="2019-07" db="EMBL/GenBank/DDBJ databases">
        <title>Complete genome of Crassaminicella thermophila SY095.</title>
        <authorList>
            <person name="Li X."/>
        </authorList>
    </citation>
    <scope>NUCLEOTIDE SEQUENCE [LARGE SCALE GENOMIC DNA]</scope>
    <source>
        <strain evidence="8 9">SY095</strain>
    </source>
</reference>
<dbReference type="Gene3D" id="3.30.230.40">
    <property type="entry name" value="Imidazole glycerol phosphate dehydratase, domain 1"/>
    <property type="match status" value="2"/>
</dbReference>
<proteinExistence type="inferred from homology"/>
<keyword evidence="6" id="KW-0963">Cytoplasm</keyword>
<evidence type="ECO:0000313" key="9">
    <source>
        <dbReference type="Proteomes" id="UP000324646"/>
    </source>
</evidence>
<comment type="similarity">
    <text evidence="6 7">Belongs to the imidazoleglycerol-phosphate dehydratase family.</text>
</comment>
<evidence type="ECO:0000313" key="8">
    <source>
        <dbReference type="EMBL" id="QEK11912.1"/>
    </source>
</evidence>
<dbReference type="OrthoDB" id="9790411at2"/>
<dbReference type="Proteomes" id="UP000324646">
    <property type="component" value="Chromosome"/>
</dbReference>
<dbReference type="HAMAP" id="MF_00076">
    <property type="entry name" value="HisB"/>
    <property type="match status" value="1"/>
</dbReference>
<dbReference type="CDD" id="cd07914">
    <property type="entry name" value="IGPD"/>
    <property type="match status" value="1"/>
</dbReference>
<dbReference type="RefSeq" id="WP_148809067.1">
    <property type="nucleotide sequence ID" value="NZ_CP042243.1"/>
</dbReference>
<keyword evidence="4 6" id="KW-0368">Histidine biosynthesis</keyword>
<comment type="pathway">
    <text evidence="1 6 7">Amino-acid biosynthesis; L-histidine biosynthesis; L-histidine from 5-phospho-alpha-D-ribose 1-diphosphate: step 6/9.</text>
</comment>
<dbReference type="PANTHER" id="PTHR23133:SF2">
    <property type="entry name" value="IMIDAZOLEGLYCEROL-PHOSPHATE DEHYDRATASE"/>
    <property type="match status" value="1"/>
</dbReference>
<evidence type="ECO:0000256" key="1">
    <source>
        <dbReference type="ARBA" id="ARBA00005047"/>
    </source>
</evidence>
<dbReference type="PROSITE" id="PS00955">
    <property type="entry name" value="IGP_DEHYDRATASE_2"/>
    <property type="match status" value="1"/>
</dbReference>
<dbReference type="PROSITE" id="PS00954">
    <property type="entry name" value="IGP_DEHYDRATASE_1"/>
    <property type="match status" value="1"/>
</dbReference>
<dbReference type="FunFam" id="3.30.230.40:FF:000003">
    <property type="entry name" value="Imidazoleglycerol-phosphate dehydratase HisB"/>
    <property type="match status" value="1"/>
</dbReference>
<dbReference type="UniPathway" id="UPA00031">
    <property type="reaction ID" value="UER00011"/>
</dbReference>
<dbReference type="FunFam" id="3.30.230.40:FF:000001">
    <property type="entry name" value="Imidazoleglycerol-phosphate dehydratase HisB"/>
    <property type="match status" value="1"/>
</dbReference>
<dbReference type="GO" id="GO:0004424">
    <property type="term" value="F:imidazoleglycerol-phosphate dehydratase activity"/>
    <property type="evidence" value="ECO:0007669"/>
    <property type="project" value="UniProtKB-UniRule"/>
</dbReference>
<evidence type="ECO:0000256" key="3">
    <source>
        <dbReference type="ARBA" id="ARBA00022605"/>
    </source>
</evidence>
<dbReference type="InterPro" id="IPR038494">
    <property type="entry name" value="IGPD_sf"/>
</dbReference>
<evidence type="ECO:0000256" key="5">
    <source>
        <dbReference type="ARBA" id="ARBA00023239"/>
    </source>
</evidence>
<comment type="catalytic activity">
    <reaction evidence="6 7">
        <text>D-erythro-1-(imidazol-4-yl)glycerol 3-phosphate = 3-(imidazol-4-yl)-2-oxopropyl phosphate + H2O</text>
        <dbReference type="Rhea" id="RHEA:11040"/>
        <dbReference type="ChEBI" id="CHEBI:15377"/>
        <dbReference type="ChEBI" id="CHEBI:57766"/>
        <dbReference type="ChEBI" id="CHEBI:58278"/>
        <dbReference type="EC" id="4.2.1.19"/>
    </reaction>
</comment>
<dbReference type="GO" id="GO:0005737">
    <property type="term" value="C:cytoplasm"/>
    <property type="evidence" value="ECO:0007669"/>
    <property type="project" value="UniProtKB-SubCell"/>
</dbReference>